<organism evidence="2 3">
    <name type="scientific">Sorangium atrum</name>
    <dbReference type="NCBI Taxonomy" id="2995308"/>
    <lineage>
        <taxon>Bacteria</taxon>
        <taxon>Pseudomonadati</taxon>
        <taxon>Myxococcota</taxon>
        <taxon>Polyangia</taxon>
        <taxon>Polyangiales</taxon>
        <taxon>Polyangiaceae</taxon>
        <taxon>Sorangium</taxon>
    </lineage>
</organism>
<evidence type="ECO:0000259" key="1">
    <source>
        <dbReference type="PROSITE" id="PS51471"/>
    </source>
</evidence>
<dbReference type="PROSITE" id="PS51471">
    <property type="entry name" value="FE2OG_OXY"/>
    <property type="match status" value="1"/>
</dbReference>
<sequence>MKIQETTVNGRKVILVDHLFRKKKIEQVYRTLSESYVYYRGQLSSSADHFPKMVAHFVDLEAFQSLFFYEDVFGLMKQCCADVPHHLYKAYVNQTSYGDVNYPHVDCKPRRRDVTVLYYANPRWDREWGGETMLYDDSGAFNLAVLPAPGRVLIFPGATWHCAGIPSRVCPVSRFTLAMKYTPSAKDARQVRSSRPRDA</sequence>
<dbReference type="Proteomes" id="UP001217485">
    <property type="component" value="Unassembled WGS sequence"/>
</dbReference>
<dbReference type="InterPro" id="IPR044862">
    <property type="entry name" value="Pro_4_hyd_alph_FE2OG_OXY"/>
</dbReference>
<proteinExistence type="predicted"/>
<dbReference type="Gene3D" id="2.60.120.620">
    <property type="entry name" value="q2cbj1_9rhob like domain"/>
    <property type="match status" value="1"/>
</dbReference>
<evidence type="ECO:0000313" key="2">
    <source>
        <dbReference type="EMBL" id="MDC0678362.1"/>
    </source>
</evidence>
<gene>
    <name evidence="2" type="ORF">POL72_11520</name>
</gene>
<protein>
    <submittedName>
        <fullName evidence="2">2OG-Fe(II) oxygenase</fullName>
    </submittedName>
</protein>
<dbReference type="PANTHER" id="PTHR35169">
    <property type="entry name" value="FE2OG DIOXYGENASE DOMAIN-CONTAINING PROTEIN"/>
    <property type="match status" value="1"/>
</dbReference>
<evidence type="ECO:0000313" key="3">
    <source>
        <dbReference type="Proteomes" id="UP001217485"/>
    </source>
</evidence>
<dbReference type="Pfam" id="PF13640">
    <property type="entry name" value="2OG-FeII_Oxy_3"/>
    <property type="match status" value="1"/>
</dbReference>
<dbReference type="InterPro" id="IPR005123">
    <property type="entry name" value="Oxoglu/Fe-dep_dioxygenase_dom"/>
</dbReference>
<dbReference type="RefSeq" id="WP_272095168.1">
    <property type="nucleotide sequence ID" value="NZ_JAQNDK010000001.1"/>
</dbReference>
<feature type="domain" description="Fe2OG dioxygenase" evidence="1">
    <location>
        <begin position="59"/>
        <end position="199"/>
    </location>
</feature>
<reference evidence="2 3" key="1">
    <citation type="submission" date="2023-01" db="EMBL/GenBank/DDBJ databases">
        <title>Minimal conservation of predation-associated metabolite biosynthetic gene clusters underscores biosynthetic potential of Myxococcota including descriptions for ten novel species: Archangium lansinium sp. nov., Myxococcus landrumus sp. nov., Nannocystis bai.</title>
        <authorList>
            <person name="Ahearne A."/>
            <person name="Stevens C."/>
            <person name="Dowd S."/>
        </authorList>
    </citation>
    <scope>NUCLEOTIDE SEQUENCE [LARGE SCALE GENOMIC DNA]</scope>
    <source>
        <strain evidence="2 3">WIWO2</strain>
    </source>
</reference>
<comment type="caution">
    <text evidence="2">The sequence shown here is derived from an EMBL/GenBank/DDBJ whole genome shotgun (WGS) entry which is preliminary data.</text>
</comment>
<dbReference type="PANTHER" id="PTHR35169:SF1">
    <property type="entry name" value="PROLYL 4-HYDROXYLASE ALPHA SUBUNIT FE(2+) 2OG DIOXYGENASE DOMAIN-CONTAINING PROTEIN"/>
    <property type="match status" value="1"/>
</dbReference>
<dbReference type="EMBL" id="JAQNDK010000001">
    <property type="protein sequence ID" value="MDC0678362.1"/>
    <property type="molecule type" value="Genomic_DNA"/>
</dbReference>
<keyword evidence="3" id="KW-1185">Reference proteome</keyword>
<name>A0ABT5BW33_9BACT</name>
<accession>A0ABT5BW33</accession>